<evidence type="ECO:0000313" key="1">
    <source>
        <dbReference type="EMBL" id="KAK1262256.1"/>
    </source>
</evidence>
<evidence type="ECO:0000313" key="2">
    <source>
        <dbReference type="Proteomes" id="UP001179952"/>
    </source>
</evidence>
<protein>
    <submittedName>
        <fullName evidence="1">Uncharacterized protein</fullName>
    </submittedName>
</protein>
<reference evidence="1" key="1">
    <citation type="journal article" date="2023" name="Nat. Commun.">
        <title>Diploid and tetraploid genomes of Acorus and the evolution of monocots.</title>
        <authorList>
            <person name="Ma L."/>
            <person name="Liu K.W."/>
            <person name="Li Z."/>
            <person name="Hsiao Y.Y."/>
            <person name="Qi Y."/>
            <person name="Fu T."/>
            <person name="Tang G.D."/>
            <person name="Zhang D."/>
            <person name="Sun W.H."/>
            <person name="Liu D.K."/>
            <person name="Li Y."/>
            <person name="Chen G.Z."/>
            <person name="Liu X.D."/>
            <person name="Liao X.Y."/>
            <person name="Jiang Y.T."/>
            <person name="Yu X."/>
            <person name="Hao Y."/>
            <person name="Huang J."/>
            <person name="Zhao X.W."/>
            <person name="Ke S."/>
            <person name="Chen Y.Y."/>
            <person name="Wu W.L."/>
            <person name="Hsu J.L."/>
            <person name="Lin Y.F."/>
            <person name="Huang M.D."/>
            <person name="Li C.Y."/>
            <person name="Huang L."/>
            <person name="Wang Z.W."/>
            <person name="Zhao X."/>
            <person name="Zhong W.Y."/>
            <person name="Peng D.H."/>
            <person name="Ahmad S."/>
            <person name="Lan S."/>
            <person name="Zhang J.S."/>
            <person name="Tsai W.C."/>
            <person name="Van de Peer Y."/>
            <person name="Liu Z.J."/>
        </authorList>
    </citation>
    <scope>NUCLEOTIDE SEQUENCE</scope>
    <source>
        <strain evidence="1">SCP</strain>
    </source>
</reference>
<sequence>MRRQMGICYLDSSISKSNSNSTIGFFSDLFMKSVMQDKIWKPKNRKPVILMGSLPSTSIS</sequence>
<gene>
    <name evidence="1" type="ORF">QJS04_geneDACA020355</name>
</gene>
<reference evidence="1" key="2">
    <citation type="submission" date="2023-06" db="EMBL/GenBank/DDBJ databases">
        <authorList>
            <person name="Ma L."/>
            <person name="Liu K.-W."/>
            <person name="Li Z."/>
            <person name="Hsiao Y.-Y."/>
            <person name="Qi Y."/>
            <person name="Fu T."/>
            <person name="Tang G."/>
            <person name="Zhang D."/>
            <person name="Sun W.-H."/>
            <person name="Liu D.-K."/>
            <person name="Li Y."/>
            <person name="Chen G.-Z."/>
            <person name="Liu X.-D."/>
            <person name="Liao X.-Y."/>
            <person name="Jiang Y.-T."/>
            <person name="Yu X."/>
            <person name="Hao Y."/>
            <person name="Huang J."/>
            <person name="Zhao X.-W."/>
            <person name="Ke S."/>
            <person name="Chen Y.-Y."/>
            <person name="Wu W.-L."/>
            <person name="Hsu J.-L."/>
            <person name="Lin Y.-F."/>
            <person name="Huang M.-D."/>
            <person name="Li C.-Y."/>
            <person name="Huang L."/>
            <person name="Wang Z.-W."/>
            <person name="Zhao X."/>
            <person name="Zhong W.-Y."/>
            <person name="Peng D.-H."/>
            <person name="Ahmad S."/>
            <person name="Lan S."/>
            <person name="Zhang J.-S."/>
            <person name="Tsai W.-C."/>
            <person name="Van De Peer Y."/>
            <person name="Liu Z.-J."/>
        </authorList>
    </citation>
    <scope>NUCLEOTIDE SEQUENCE</scope>
    <source>
        <strain evidence="1">SCP</strain>
        <tissue evidence="1">Leaves</tissue>
    </source>
</reference>
<dbReference type="Proteomes" id="UP001179952">
    <property type="component" value="Unassembled WGS sequence"/>
</dbReference>
<dbReference type="AlphaFoldDB" id="A0AAV9ADM3"/>
<comment type="caution">
    <text evidence="1">The sequence shown here is derived from an EMBL/GenBank/DDBJ whole genome shotgun (WGS) entry which is preliminary data.</text>
</comment>
<organism evidence="1 2">
    <name type="scientific">Acorus gramineus</name>
    <name type="common">Dwarf sweet flag</name>
    <dbReference type="NCBI Taxonomy" id="55184"/>
    <lineage>
        <taxon>Eukaryota</taxon>
        <taxon>Viridiplantae</taxon>
        <taxon>Streptophyta</taxon>
        <taxon>Embryophyta</taxon>
        <taxon>Tracheophyta</taxon>
        <taxon>Spermatophyta</taxon>
        <taxon>Magnoliopsida</taxon>
        <taxon>Liliopsida</taxon>
        <taxon>Acoraceae</taxon>
        <taxon>Acorus</taxon>
    </lineage>
</organism>
<accession>A0AAV9ADM3</accession>
<proteinExistence type="predicted"/>
<name>A0AAV9ADM3_ACOGR</name>
<keyword evidence="2" id="KW-1185">Reference proteome</keyword>
<dbReference type="EMBL" id="JAUJYN010000010">
    <property type="protein sequence ID" value="KAK1262256.1"/>
    <property type="molecule type" value="Genomic_DNA"/>
</dbReference>